<feature type="compositionally biased region" description="Acidic residues" evidence="1">
    <location>
        <begin position="63"/>
        <end position="96"/>
    </location>
</feature>
<name>A0A938YI00_9ACTN</name>
<keyword evidence="3" id="KW-1185">Reference proteome</keyword>
<evidence type="ECO:0000256" key="1">
    <source>
        <dbReference type="SAM" id="MobiDB-lite"/>
    </source>
</evidence>
<dbReference type="EMBL" id="JAERWL010000001">
    <property type="protein sequence ID" value="MBM9474971.1"/>
    <property type="molecule type" value="Genomic_DNA"/>
</dbReference>
<comment type="caution">
    <text evidence="2">The sequence shown here is derived from an EMBL/GenBank/DDBJ whole genome shotgun (WGS) entry which is preliminary data.</text>
</comment>
<evidence type="ECO:0000313" key="2">
    <source>
        <dbReference type="EMBL" id="MBM9474971.1"/>
    </source>
</evidence>
<dbReference type="AlphaFoldDB" id="A0A938YI00"/>
<evidence type="ECO:0000313" key="3">
    <source>
        <dbReference type="Proteomes" id="UP000663801"/>
    </source>
</evidence>
<dbReference type="InterPro" id="IPR045684">
    <property type="entry name" value="DUF6191"/>
</dbReference>
<gene>
    <name evidence="2" type="ORF">JL107_00800</name>
</gene>
<dbReference type="Proteomes" id="UP000663801">
    <property type="component" value="Unassembled WGS sequence"/>
</dbReference>
<feature type="region of interest" description="Disordered" evidence="1">
    <location>
        <begin position="52"/>
        <end position="117"/>
    </location>
</feature>
<dbReference type="Pfam" id="PF19690">
    <property type="entry name" value="DUF6191"/>
    <property type="match status" value="1"/>
</dbReference>
<proteinExistence type="predicted"/>
<organism evidence="2 3">
    <name type="scientific">Nakamurella flavida</name>
    <dbReference type="NCBI Taxonomy" id="363630"/>
    <lineage>
        <taxon>Bacteria</taxon>
        <taxon>Bacillati</taxon>
        <taxon>Actinomycetota</taxon>
        <taxon>Actinomycetes</taxon>
        <taxon>Nakamurellales</taxon>
        <taxon>Nakamurellaceae</taxon>
        <taxon>Nakamurella</taxon>
    </lineage>
</organism>
<sequence>MGPMGELGALFNPGMRHELAERKAKALRREEEGNAGDGELRIDLETGVATIKIQAPGGTAPQDGDDDAGSVDPDDEDLGAQDPLDADATDALDQPDDNPSAAPRPRVTGKSGRRRTA</sequence>
<accession>A0A938YI00</accession>
<feature type="region of interest" description="Disordered" evidence="1">
    <location>
        <begin position="22"/>
        <end position="41"/>
    </location>
</feature>
<protein>
    <submittedName>
        <fullName evidence="2">Uncharacterized protein</fullName>
    </submittedName>
</protein>
<reference evidence="2" key="1">
    <citation type="submission" date="2021-01" db="EMBL/GenBank/DDBJ databases">
        <title>KCTC 19127 draft genome.</title>
        <authorList>
            <person name="An D."/>
        </authorList>
    </citation>
    <scope>NUCLEOTIDE SEQUENCE</scope>
    <source>
        <strain evidence="2">KCTC 19127</strain>
    </source>
</reference>